<dbReference type="AlphaFoldDB" id="Q1GZ96"/>
<dbReference type="OrthoDB" id="2564795at2"/>
<dbReference type="Pfam" id="PF08028">
    <property type="entry name" value="Acyl-CoA_dh_2"/>
    <property type="match status" value="1"/>
</dbReference>
<dbReference type="PIRSF" id="PIRSF016578">
    <property type="entry name" value="HsaA"/>
    <property type="match status" value="1"/>
</dbReference>
<proteinExistence type="predicted"/>
<name>Q1GZ96_METFK</name>
<dbReference type="InterPro" id="IPR036250">
    <property type="entry name" value="AcylCo_DH-like_C"/>
</dbReference>
<dbReference type="HOGENOM" id="CLU_063432_0_0_4"/>
<dbReference type="InterPro" id="IPR013786">
    <property type="entry name" value="AcylCoA_DH/ox_N"/>
</dbReference>
<dbReference type="Gene3D" id="1.20.140.10">
    <property type="entry name" value="Butyryl-CoA Dehydrogenase, subunit A, domain 3"/>
    <property type="match status" value="1"/>
</dbReference>
<dbReference type="SUPFAM" id="SSF56645">
    <property type="entry name" value="Acyl-CoA dehydrogenase NM domain-like"/>
    <property type="match status" value="1"/>
</dbReference>
<dbReference type="InterPro" id="IPR046373">
    <property type="entry name" value="Acyl-CoA_Oxase/DH_mid-dom_sf"/>
</dbReference>
<sequence length="382" mass="41882">MSALVEPTMEFDATMTAHHDDMLHAVMQIARTSLADMVEDIDRRGTYPETVLKQLGEAGAYDCRDQEAGSVNLQATMKAIAAVSEVCAATGFMMWCHAACGLYMDHSNNPALKGVALQNHLQGKTLGGTALSNPMKAMAGIEKMLLKAQKVDGGYLINGTLPWVSNLGKEHYFGAIAIVQSEQGERELMFMGHCNGQGIELKDCPSFAGMEGTGTWALRFKDAFINDSEVIAENVPAFLNKIRASFILLQCGMGWGVTQSSINEIWNVEQQLGHVNEFLEDRPLALQAELDALKSRTLELAATPYETDKQYLIDVLDVRAHASELALRAAQSAVLHTGARGYLMSSPVQRKVRESHFVAIVTPALKHLRREMARLSKMEQPS</sequence>
<accession>Q1GZ96</accession>
<dbReference type="eggNOG" id="COG1960">
    <property type="taxonomic scope" value="Bacteria"/>
</dbReference>
<dbReference type="Gene3D" id="1.10.540.10">
    <property type="entry name" value="Acyl-CoA dehydrogenase/oxidase, N-terminal domain"/>
    <property type="match status" value="1"/>
</dbReference>
<evidence type="ECO:0000256" key="1">
    <source>
        <dbReference type="ARBA" id="ARBA00023002"/>
    </source>
</evidence>
<dbReference type="InterPro" id="IPR037069">
    <property type="entry name" value="AcylCoA_DH/ox_N_sf"/>
</dbReference>
<dbReference type="Gene3D" id="2.40.110.10">
    <property type="entry name" value="Butyryl-CoA Dehydrogenase, subunit A, domain 2"/>
    <property type="match status" value="1"/>
</dbReference>
<evidence type="ECO:0000259" key="3">
    <source>
        <dbReference type="Pfam" id="PF08028"/>
    </source>
</evidence>
<gene>
    <name evidence="4" type="ordered locus">Mfla_2174</name>
</gene>
<dbReference type="RefSeq" id="WP_011480395.1">
    <property type="nucleotide sequence ID" value="NC_007947.1"/>
</dbReference>
<dbReference type="GO" id="GO:0003995">
    <property type="term" value="F:acyl-CoA dehydrogenase activity"/>
    <property type="evidence" value="ECO:0007669"/>
    <property type="project" value="TreeGrafter"/>
</dbReference>
<dbReference type="GO" id="GO:0050660">
    <property type="term" value="F:flavin adenine dinucleotide binding"/>
    <property type="evidence" value="ECO:0007669"/>
    <property type="project" value="InterPro"/>
</dbReference>
<dbReference type="InterPro" id="IPR013107">
    <property type="entry name" value="Acyl-CoA_DH_C"/>
</dbReference>
<dbReference type="InterPro" id="IPR009100">
    <property type="entry name" value="AcylCoA_DH/oxidase_NM_dom_sf"/>
</dbReference>
<protein>
    <submittedName>
        <fullName evidence="4">Putative acyl-CoA dehydrogenase</fullName>
    </submittedName>
</protein>
<feature type="domain" description="Acyl-CoA dehydrogenase C-terminal" evidence="3">
    <location>
        <begin position="286"/>
        <end position="359"/>
    </location>
</feature>
<keyword evidence="1" id="KW-0560">Oxidoreductase</keyword>
<dbReference type="PANTHER" id="PTHR43884">
    <property type="entry name" value="ACYL-COA DEHYDROGENASE"/>
    <property type="match status" value="1"/>
</dbReference>
<evidence type="ECO:0000259" key="2">
    <source>
        <dbReference type="Pfam" id="PF02771"/>
    </source>
</evidence>
<dbReference type="Pfam" id="PF02771">
    <property type="entry name" value="Acyl-CoA_dh_N"/>
    <property type="match status" value="1"/>
</dbReference>
<dbReference type="STRING" id="265072.Mfla_2174"/>
<dbReference type="SUPFAM" id="SSF47203">
    <property type="entry name" value="Acyl-CoA dehydrogenase C-terminal domain-like"/>
    <property type="match status" value="1"/>
</dbReference>
<dbReference type="KEGG" id="mfa:Mfla_2174"/>
<dbReference type="PANTHER" id="PTHR43884:SF12">
    <property type="entry name" value="ISOVALERYL-COA DEHYDROGENASE, MITOCHONDRIAL-RELATED"/>
    <property type="match status" value="1"/>
</dbReference>
<dbReference type="EMBL" id="CP000284">
    <property type="protein sequence ID" value="ABE50441.1"/>
    <property type="molecule type" value="Genomic_DNA"/>
</dbReference>
<evidence type="ECO:0000313" key="4">
    <source>
        <dbReference type="EMBL" id="ABE50441.1"/>
    </source>
</evidence>
<organism evidence="4 5">
    <name type="scientific">Methylobacillus flagellatus (strain ATCC 51484 / DSM 6875 / VKM B-1610 / KT)</name>
    <dbReference type="NCBI Taxonomy" id="265072"/>
    <lineage>
        <taxon>Bacteria</taxon>
        <taxon>Pseudomonadati</taxon>
        <taxon>Pseudomonadota</taxon>
        <taxon>Betaproteobacteria</taxon>
        <taxon>Nitrosomonadales</taxon>
        <taxon>Methylophilaceae</taxon>
        <taxon>Methylobacillus</taxon>
    </lineage>
</organism>
<keyword evidence="5" id="KW-1185">Reference proteome</keyword>
<dbReference type="Proteomes" id="UP000002440">
    <property type="component" value="Chromosome"/>
</dbReference>
<feature type="domain" description="Acyl-CoA dehydrogenase/oxidase N-terminal" evidence="2">
    <location>
        <begin position="16"/>
        <end position="117"/>
    </location>
</feature>
<reference evidence="4 5" key="1">
    <citation type="submission" date="2006-03" db="EMBL/GenBank/DDBJ databases">
        <title>Complete sequence of Methylobacillus flagellatus KT.</title>
        <authorList>
            <consortium name="US DOE Joint Genome Institute"/>
            <person name="Copeland A."/>
            <person name="Lucas S."/>
            <person name="Lapidus A."/>
            <person name="Barry K."/>
            <person name="Detter J.C."/>
            <person name="Glavina del Rio T."/>
            <person name="Hammon N."/>
            <person name="Israni S."/>
            <person name="Dalin E."/>
            <person name="Tice H."/>
            <person name="Pitluck S."/>
            <person name="Brettin T."/>
            <person name="Bruce D."/>
            <person name="Han C."/>
            <person name="Tapia R."/>
            <person name="Saunders E."/>
            <person name="Gilna P."/>
            <person name="Schmutz J."/>
            <person name="Larimer F."/>
            <person name="Land M."/>
            <person name="Kyrpides N."/>
            <person name="Anderson I."/>
            <person name="Richardson P."/>
        </authorList>
    </citation>
    <scope>NUCLEOTIDE SEQUENCE [LARGE SCALE GENOMIC DNA]</scope>
    <source>
        <strain evidence="5">KT / ATCC 51484 / DSM 6875</strain>
    </source>
</reference>
<evidence type="ECO:0000313" key="5">
    <source>
        <dbReference type="Proteomes" id="UP000002440"/>
    </source>
</evidence>